<dbReference type="Pfam" id="PF20120">
    <property type="entry name" value="DUF6510"/>
    <property type="match status" value="1"/>
</dbReference>
<dbReference type="EMBL" id="BAAARI010000017">
    <property type="protein sequence ID" value="GAA2586320.1"/>
    <property type="molecule type" value="Genomic_DNA"/>
</dbReference>
<sequence>MDSTPHVRPDPRRVAQRVDGNALAGMLDAFAGLDPALLLLTCGHCGRSAALAEWSVEMDAAAAIVRCRGCTRTFATILRRDGRIEVRAAGGSVSTPSAV</sequence>
<gene>
    <name evidence="1" type="ORF">GCM10009862_26710</name>
</gene>
<evidence type="ECO:0008006" key="3">
    <source>
        <dbReference type="Google" id="ProtNLM"/>
    </source>
</evidence>
<dbReference type="RefSeq" id="WP_243227471.1">
    <property type="nucleotide sequence ID" value="NZ_BAAARI010000017.1"/>
</dbReference>
<evidence type="ECO:0000313" key="2">
    <source>
        <dbReference type="Proteomes" id="UP001500274"/>
    </source>
</evidence>
<organism evidence="1 2">
    <name type="scientific">Microbacterium binotii</name>
    <dbReference type="NCBI Taxonomy" id="462710"/>
    <lineage>
        <taxon>Bacteria</taxon>
        <taxon>Bacillati</taxon>
        <taxon>Actinomycetota</taxon>
        <taxon>Actinomycetes</taxon>
        <taxon>Micrococcales</taxon>
        <taxon>Microbacteriaceae</taxon>
        <taxon>Microbacterium</taxon>
    </lineage>
</organism>
<name>A0ABP6BTD9_9MICO</name>
<dbReference type="InterPro" id="IPR045423">
    <property type="entry name" value="DUF6510"/>
</dbReference>
<reference evidence="2" key="1">
    <citation type="journal article" date="2019" name="Int. J. Syst. Evol. Microbiol.">
        <title>The Global Catalogue of Microorganisms (GCM) 10K type strain sequencing project: providing services to taxonomists for standard genome sequencing and annotation.</title>
        <authorList>
            <consortium name="The Broad Institute Genomics Platform"/>
            <consortium name="The Broad Institute Genome Sequencing Center for Infectious Disease"/>
            <person name="Wu L."/>
            <person name="Ma J."/>
        </authorList>
    </citation>
    <scope>NUCLEOTIDE SEQUENCE [LARGE SCALE GENOMIC DNA]</scope>
    <source>
        <strain evidence="2">JCM 16365</strain>
    </source>
</reference>
<keyword evidence="2" id="KW-1185">Reference proteome</keyword>
<accession>A0ABP6BTD9</accession>
<protein>
    <recommendedName>
        <fullName evidence="3">Thioredoxin</fullName>
    </recommendedName>
</protein>
<comment type="caution">
    <text evidence="1">The sequence shown here is derived from an EMBL/GenBank/DDBJ whole genome shotgun (WGS) entry which is preliminary data.</text>
</comment>
<proteinExistence type="predicted"/>
<evidence type="ECO:0000313" key="1">
    <source>
        <dbReference type="EMBL" id="GAA2586320.1"/>
    </source>
</evidence>
<dbReference type="Proteomes" id="UP001500274">
    <property type="component" value="Unassembled WGS sequence"/>
</dbReference>